<evidence type="ECO:0008006" key="2">
    <source>
        <dbReference type="Google" id="ProtNLM"/>
    </source>
</evidence>
<dbReference type="Gene3D" id="1.10.3210.10">
    <property type="entry name" value="Hypothetical protein af1432"/>
    <property type="match status" value="1"/>
</dbReference>
<dbReference type="SUPFAM" id="SSF109604">
    <property type="entry name" value="HD-domain/PDEase-like"/>
    <property type="match status" value="1"/>
</dbReference>
<evidence type="ECO:0000313" key="1">
    <source>
        <dbReference type="EMBL" id="KKM77926.1"/>
    </source>
</evidence>
<accession>A0A0F9KT31</accession>
<comment type="caution">
    <text evidence="1">The sequence shown here is derived from an EMBL/GenBank/DDBJ whole genome shotgun (WGS) entry which is preliminary data.</text>
</comment>
<reference evidence="1" key="1">
    <citation type="journal article" date="2015" name="Nature">
        <title>Complex archaea that bridge the gap between prokaryotes and eukaryotes.</title>
        <authorList>
            <person name="Spang A."/>
            <person name="Saw J.H."/>
            <person name="Jorgensen S.L."/>
            <person name="Zaremba-Niedzwiedzka K."/>
            <person name="Martijn J."/>
            <person name="Lind A.E."/>
            <person name="van Eijk R."/>
            <person name="Schleper C."/>
            <person name="Guy L."/>
            <person name="Ettema T.J."/>
        </authorList>
    </citation>
    <scope>NUCLEOTIDE SEQUENCE</scope>
</reference>
<name>A0A0F9KT31_9ZZZZ</name>
<dbReference type="EMBL" id="LAZR01008570">
    <property type="protein sequence ID" value="KKM77926.1"/>
    <property type="molecule type" value="Genomic_DNA"/>
</dbReference>
<organism evidence="1">
    <name type="scientific">marine sediment metagenome</name>
    <dbReference type="NCBI Taxonomy" id="412755"/>
    <lineage>
        <taxon>unclassified sequences</taxon>
        <taxon>metagenomes</taxon>
        <taxon>ecological metagenomes</taxon>
    </lineage>
</organism>
<sequence>MDDSRCTMHSDGFLFDFACPEEMVVDIRVIAHSLANVNRFNGHTRVPYSVAEHCVRMSYIEDGYPGEPLPNLLHDSAEAYLTDLCSPQKRNMYFGLGSDKSHLTFTPFKEVEYDVLRTIYKKLGLMYDSSTEAATKKADLLILGMEARDLLPPQVLKWQPYIDLIERAGPLLTEKIYPWGWQLAEMEYLNRFKELTNGKPKIV</sequence>
<dbReference type="AlphaFoldDB" id="A0A0F9KT31"/>
<gene>
    <name evidence="1" type="ORF">LCGC14_1365080</name>
</gene>
<protein>
    <recommendedName>
        <fullName evidence="2">HD domain-containing protein</fullName>
    </recommendedName>
</protein>
<proteinExistence type="predicted"/>